<protein>
    <submittedName>
        <fullName evidence="2">Uncharacterized protein</fullName>
    </submittedName>
</protein>
<keyword evidence="3" id="KW-1185">Reference proteome</keyword>
<evidence type="ECO:0000313" key="2">
    <source>
        <dbReference type="EMBL" id="GFR68039.1"/>
    </source>
</evidence>
<feature type="region of interest" description="Disordered" evidence="1">
    <location>
        <begin position="117"/>
        <end position="138"/>
    </location>
</feature>
<dbReference type="AlphaFoldDB" id="A0AAV4F450"/>
<organism evidence="2 3">
    <name type="scientific">Elysia marginata</name>
    <dbReference type="NCBI Taxonomy" id="1093978"/>
    <lineage>
        <taxon>Eukaryota</taxon>
        <taxon>Metazoa</taxon>
        <taxon>Spiralia</taxon>
        <taxon>Lophotrochozoa</taxon>
        <taxon>Mollusca</taxon>
        <taxon>Gastropoda</taxon>
        <taxon>Heterobranchia</taxon>
        <taxon>Euthyneura</taxon>
        <taxon>Panpulmonata</taxon>
        <taxon>Sacoglossa</taxon>
        <taxon>Placobranchoidea</taxon>
        <taxon>Plakobranchidae</taxon>
        <taxon>Elysia</taxon>
    </lineage>
</organism>
<comment type="caution">
    <text evidence="2">The sequence shown here is derived from an EMBL/GenBank/DDBJ whole genome shotgun (WGS) entry which is preliminary data.</text>
</comment>
<gene>
    <name evidence="2" type="ORF">ElyMa_005598700</name>
</gene>
<dbReference type="Proteomes" id="UP000762676">
    <property type="component" value="Unassembled WGS sequence"/>
</dbReference>
<accession>A0AAV4F450</accession>
<reference evidence="2 3" key="1">
    <citation type="journal article" date="2021" name="Elife">
        <title>Chloroplast acquisition without the gene transfer in kleptoplastic sea slugs, Plakobranchus ocellatus.</title>
        <authorList>
            <person name="Maeda T."/>
            <person name="Takahashi S."/>
            <person name="Yoshida T."/>
            <person name="Shimamura S."/>
            <person name="Takaki Y."/>
            <person name="Nagai Y."/>
            <person name="Toyoda A."/>
            <person name="Suzuki Y."/>
            <person name="Arimoto A."/>
            <person name="Ishii H."/>
            <person name="Satoh N."/>
            <person name="Nishiyama T."/>
            <person name="Hasebe M."/>
            <person name="Maruyama T."/>
            <person name="Minagawa J."/>
            <person name="Obokata J."/>
            <person name="Shigenobu S."/>
        </authorList>
    </citation>
    <scope>NUCLEOTIDE SEQUENCE [LARGE SCALE GENOMIC DNA]</scope>
</reference>
<proteinExistence type="predicted"/>
<name>A0AAV4F450_9GAST</name>
<sequence length="138" mass="15197">MNCPIHSHCPPTQTAYFSSEPLSREVCGWGVTHKKKTNFTLMWTTTHVPADQEEFRPNHFVLLKQKRKNITKIDCTQEDSRGEEVGARDDWDVDVGSSDGVGVWGDCGVGGVSSGDVGLASFSDRGVVNSDETEEDYS</sequence>
<dbReference type="EMBL" id="BMAT01011178">
    <property type="protein sequence ID" value="GFR68039.1"/>
    <property type="molecule type" value="Genomic_DNA"/>
</dbReference>
<evidence type="ECO:0000313" key="3">
    <source>
        <dbReference type="Proteomes" id="UP000762676"/>
    </source>
</evidence>
<evidence type="ECO:0000256" key="1">
    <source>
        <dbReference type="SAM" id="MobiDB-lite"/>
    </source>
</evidence>